<evidence type="ECO:0000313" key="1">
    <source>
        <dbReference type="EMBL" id="CAA9528420.1"/>
    </source>
</evidence>
<protein>
    <submittedName>
        <fullName evidence="1">Uncharacterized protein</fullName>
    </submittedName>
</protein>
<dbReference type="AlphaFoldDB" id="A0A6J4TQD6"/>
<sequence length="85" mass="9602">MQLLELLLRDLHLFECPRDLVEREKAALLPIGDERSQLVELVDRRLVRQQNFVFDASAPLGCRLCLASPRLASSAAGLCDPNNDW</sequence>
<name>A0A6J4TQD6_9ACTN</name>
<reference evidence="1" key="1">
    <citation type="submission" date="2020-02" db="EMBL/GenBank/DDBJ databases">
        <authorList>
            <person name="Meier V. D."/>
        </authorList>
    </citation>
    <scope>NUCLEOTIDE SEQUENCE</scope>
    <source>
        <strain evidence="1">AVDCRST_MAG67</strain>
    </source>
</reference>
<accession>A0A6J4TQD6</accession>
<dbReference type="EMBL" id="CADCVQ010000160">
    <property type="protein sequence ID" value="CAA9528420.1"/>
    <property type="molecule type" value="Genomic_DNA"/>
</dbReference>
<organism evidence="1">
    <name type="scientific">uncultured Solirubrobacteraceae bacterium</name>
    <dbReference type="NCBI Taxonomy" id="1162706"/>
    <lineage>
        <taxon>Bacteria</taxon>
        <taxon>Bacillati</taxon>
        <taxon>Actinomycetota</taxon>
        <taxon>Thermoleophilia</taxon>
        <taxon>Solirubrobacterales</taxon>
        <taxon>Solirubrobacteraceae</taxon>
        <taxon>environmental samples</taxon>
    </lineage>
</organism>
<gene>
    <name evidence="1" type="ORF">AVDCRST_MAG67-4264</name>
</gene>
<proteinExistence type="predicted"/>